<dbReference type="EMBL" id="BKCJ010007413">
    <property type="protein sequence ID" value="GEU77142.1"/>
    <property type="molecule type" value="Genomic_DNA"/>
</dbReference>
<comment type="caution">
    <text evidence="2">The sequence shown here is derived from an EMBL/GenBank/DDBJ whole genome shotgun (WGS) entry which is preliminary data.</text>
</comment>
<feature type="region of interest" description="Disordered" evidence="1">
    <location>
        <begin position="342"/>
        <end position="399"/>
    </location>
</feature>
<proteinExistence type="predicted"/>
<dbReference type="AlphaFoldDB" id="A0A6L2MWH6"/>
<feature type="compositionally biased region" description="Basic and acidic residues" evidence="1">
    <location>
        <begin position="421"/>
        <end position="432"/>
    </location>
</feature>
<feature type="compositionally biased region" description="Acidic residues" evidence="1">
    <location>
        <begin position="362"/>
        <end position="373"/>
    </location>
</feature>
<feature type="region of interest" description="Disordered" evidence="1">
    <location>
        <begin position="1"/>
        <end position="35"/>
    </location>
</feature>
<evidence type="ECO:0008006" key="3">
    <source>
        <dbReference type="Google" id="ProtNLM"/>
    </source>
</evidence>
<reference evidence="2" key="1">
    <citation type="journal article" date="2019" name="Sci. Rep.">
        <title>Draft genome of Tanacetum cinerariifolium, the natural source of mosquito coil.</title>
        <authorList>
            <person name="Yamashiro T."/>
            <person name="Shiraishi A."/>
            <person name="Satake H."/>
            <person name="Nakayama K."/>
        </authorList>
    </citation>
    <scope>NUCLEOTIDE SEQUENCE</scope>
</reference>
<evidence type="ECO:0000256" key="1">
    <source>
        <dbReference type="SAM" id="MobiDB-lite"/>
    </source>
</evidence>
<feature type="compositionally biased region" description="Basic residues" evidence="1">
    <location>
        <begin position="377"/>
        <end position="391"/>
    </location>
</feature>
<sequence length="656" mass="72807">MIRSVKAIDRVSSTKSKLKDTDKSNSPKSRWVPMSERVLSPQPVTQYNPITGEVRKESEKAAVVKKNYVVSKSKVAAVVSKKSTVVNESVVKSIEKSTVVNDRDVTSRVDESNKAAVVAPVIDNVPVSTETDKETEPVIVADVKAPVVAAVEKDNPKVTSKVSDESVKESVKVPVVKKSVNASSVVTDKPSSENHDKIDVVVKKSVKSSSVVADKRSSVVTNKVDVVVKKSVKASSVVADKPSSVVADNVVVVKDKVDVVADMASDALKNKLTGKGKKPVVGKDKDKQKNIAPDVVKEKFKPNPKQKVISSEIPVLRLSKQEENPEVKAKVNVKRKMILSKEDDRKKKLKGKSKKDVSNSELETDVVDYSSDEADQKRKKLRIKAGLKRKMSGSDSSDSLEIDTKSIKLLISKLEKKVKKQESDEDSVKKEESDEDSIPKKSKKKEMQLTPKEAAHEEYLSSDKIEVTLSKIHDMLGVPFGGYSLFDLDERETGHEFVRKWAGQFYPLELKKVHVNDIARKLIASQEIDFLFKVNFLTLFTNTIGKADGLKGQICLDVVRRLREDSVISDIDWCGNFRERGMWLDCAERVILEDYTRKASLKCLGDGKFVALHEKYVNLFKDPISFEDDGNEDNVGDDDYDDENRDDDGGNVNNDA</sequence>
<feature type="region of interest" description="Disordered" evidence="1">
    <location>
        <begin position="270"/>
        <end position="304"/>
    </location>
</feature>
<protein>
    <recommendedName>
        <fullName evidence="3">Ulp1 protease family, C-terminal catalytic domain-containing protein</fullName>
    </recommendedName>
</protein>
<name>A0A6L2MWH6_TANCI</name>
<evidence type="ECO:0000313" key="2">
    <source>
        <dbReference type="EMBL" id="GEU77142.1"/>
    </source>
</evidence>
<gene>
    <name evidence="2" type="ORF">Tci_049120</name>
</gene>
<accession>A0A6L2MWH6</accession>
<feature type="compositionally biased region" description="Acidic residues" evidence="1">
    <location>
        <begin position="625"/>
        <end position="646"/>
    </location>
</feature>
<organism evidence="2">
    <name type="scientific">Tanacetum cinerariifolium</name>
    <name type="common">Dalmatian daisy</name>
    <name type="synonym">Chrysanthemum cinerariifolium</name>
    <dbReference type="NCBI Taxonomy" id="118510"/>
    <lineage>
        <taxon>Eukaryota</taxon>
        <taxon>Viridiplantae</taxon>
        <taxon>Streptophyta</taxon>
        <taxon>Embryophyta</taxon>
        <taxon>Tracheophyta</taxon>
        <taxon>Spermatophyta</taxon>
        <taxon>Magnoliopsida</taxon>
        <taxon>eudicotyledons</taxon>
        <taxon>Gunneridae</taxon>
        <taxon>Pentapetalae</taxon>
        <taxon>asterids</taxon>
        <taxon>campanulids</taxon>
        <taxon>Asterales</taxon>
        <taxon>Asteraceae</taxon>
        <taxon>Asteroideae</taxon>
        <taxon>Anthemideae</taxon>
        <taxon>Anthemidinae</taxon>
        <taxon>Tanacetum</taxon>
    </lineage>
</organism>
<feature type="non-terminal residue" evidence="2">
    <location>
        <position position="656"/>
    </location>
</feature>
<feature type="compositionally biased region" description="Basic and acidic residues" evidence="1">
    <location>
        <begin position="281"/>
        <end position="301"/>
    </location>
</feature>
<feature type="region of interest" description="Disordered" evidence="1">
    <location>
        <begin position="625"/>
        <end position="656"/>
    </location>
</feature>
<feature type="region of interest" description="Disordered" evidence="1">
    <location>
        <begin position="421"/>
        <end position="455"/>
    </location>
</feature>